<accession>A0AAV9IDB5</accession>
<dbReference type="InterPro" id="IPR000702">
    <property type="entry name" value="Ribosomal_uL6-like"/>
</dbReference>
<gene>
    <name evidence="6" type="ORF">GAYE_SCF12G3286</name>
</gene>
<evidence type="ECO:0000256" key="1">
    <source>
        <dbReference type="ARBA" id="ARBA00009356"/>
    </source>
</evidence>
<dbReference type="Proteomes" id="UP001300502">
    <property type="component" value="Unassembled WGS sequence"/>
</dbReference>
<evidence type="ECO:0000256" key="2">
    <source>
        <dbReference type="ARBA" id="ARBA00022980"/>
    </source>
</evidence>
<dbReference type="GO" id="GO:0003735">
    <property type="term" value="F:structural constituent of ribosome"/>
    <property type="evidence" value="ECO:0007669"/>
    <property type="project" value="InterPro"/>
</dbReference>
<dbReference type="PANTHER" id="PTHR11655:SF14">
    <property type="entry name" value="LARGE RIBOSOMAL SUBUNIT PROTEIN UL6M"/>
    <property type="match status" value="1"/>
</dbReference>
<evidence type="ECO:0000259" key="5">
    <source>
        <dbReference type="Pfam" id="PF00347"/>
    </source>
</evidence>
<keyword evidence="3 4" id="KW-0687">Ribonucleoprotein</keyword>
<keyword evidence="7" id="KW-1185">Reference proteome</keyword>
<dbReference type="InterPro" id="IPR020040">
    <property type="entry name" value="Ribosomal_uL6_a/b-dom"/>
</dbReference>
<keyword evidence="2 4" id="KW-0689">Ribosomal protein</keyword>
<proteinExistence type="inferred from homology"/>
<feature type="domain" description="Large ribosomal subunit protein uL6 alpha-beta" evidence="5">
    <location>
        <begin position="65"/>
        <end position="140"/>
    </location>
</feature>
<comment type="caution">
    <text evidence="6">The sequence shown here is derived from an EMBL/GenBank/DDBJ whole genome shotgun (WGS) entry which is preliminary data.</text>
</comment>
<protein>
    <recommendedName>
        <fullName evidence="5">Large ribosomal subunit protein uL6 alpha-beta domain-containing protein</fullName>
    </recommendedName>
</protein>
<dbReference type="EMBL" id="JANCYU010000030">
    <property type="protein sequence ID" value="KAK4525378.1"/>
    <property type="molecule type" value="Genomic_DNA"/>
</dbReference>
<dbReference type="PANTHER" id="PTHR11655">
    <property type="entry name" value="60S/50S RIBOSOMAL PROTEIN L6/L9"/>
    <property type="match status" value="1"/>
</dbReference>
<comment type="similarity">
    <text evidence="1 4">Belongs to the universal ribosomal protein uL6 family.</text>
</comment>
<dbReference type="PROSITE" id="PS00525">
    <property type="entry name" value="RIBOSOMAL_L6_1"/>
    <property type="match status" value="1"/>
</dbReference>
<name>A0AAV9IDB5_9RHOD</name>
<evidence type="ECO:0000313" key="7">
    <source>
        <dbReference type="Proteomes" id="UP001300502"/>
    </source>
</evidence>
<dbReference type="PRINTS" id="PR00059">
    <property type="entry name" value="RIBOSOMALL6"/>
</dbReference>
<organism evidence="6 7">
    <name type="scientific">Galdieria yellowstonensis</name>
    <dbReference type="NCBI Taxonomy" id="3028027"/>
    <lineage>
        <taxon>Eukaryota</taxon>
        <taxon>Rhodophyta</taxon>
        <taxon>Bangiophyceae</taxon>
        <taxon>Galdieriales</taxon>
        <taxon>Galdieriaceae</taxon>
        <taxon>Galdieria</taxon>
    </lineage>
</organism>
<evidence type="ECO:0000256" key="4">
    <source>
        <dbReference type="RuleBase" id="RU003869"/>
    </source>
</evidence>
<dbReference type="GO" id="GO:0019843">
    <property type="term" value="F:rRNA binding"/>
    <property type="evidence" value="ECO:0007669"/>
    <property type="project" value="InterPro"/>
</dbReference>
<dbReference type="InterPro" id="IPR002358">
    <property type="entry name" value="Ribosomal_uL6_CS"/>
</dbReference>
<dbReference type="InterPro" id="IPR036789">
    <property type="entry name" value="Ribosomal_uL6-like_a/b-dom_sf"/>
</dbReference>
<sequence>MASSSSYGGVFFVPASKVEKTKALVIGKLGETVKYLAGGSQYLPNKAKSWLQVANNGYAVLLELVGVGFRAQEEEDRIVLRVGFTHPVYLLKEKDGVQYHVLNQTLLSVVGIDEKQVRHAAGQVRLIRPPDAYKGKGIRYLLEEVKLKEGKKK</sequence>
<dbReference type="GO" id="GO:0022625">
    <property type="term" value="C:cytosolic large ribosomal subunit"/>
    <property type="evidence" value="ECO:0007669"/>
    <property type="project" value="TreeGrafter"/>
</dbReference>
<dbReference type="GO" id="GO:0002181">
    <property type="term" value="P:cytoplasmic translation"/>
    <property type="evidence" value="ECO:0007669"/>
    <property type="project" value="TreeGrafter"/>
</dbReference>
<evidence type="ECO:0000313" key="6">
    <source>
        <dbReference type="EMBL" id="KAK4525378.1"/>
    </source>
</evidence>
<dbReference type="SUPFAM" id="SSF56053">
    <property type="entry name" value="Ribosomal protein L6"/>
    <property type="match status" value="1"/>
</dbReference>
<dbReference type="AlphaFoldDB" id="A0AAV9IDB5"/>
<dbReference type="Pfam" id="PF00347">
    <property type="entry name" value="Ribosomal_L6"/>
    <property type="match status" value="1"/>
</dbReference>
<dbReference type="Gene3D" id="3.90.930.12">
    <property type="entry name" value="Ribosomal protein L6, alpha-beta domain"/>
    <property type="match status" value="1"/>
</dbReference>
<dbReference type="InterPro" id="IPR019906">
    <property type="entry name" value="Ribosomal_uL6_bac-type"/>
</dbReference>
<evidence type="ECO:0000256" key="3">
    <source>
        <dbReference type="ARBA" id="ARBA00023274"/>
    </source>
</evidence>
<reference evidence="6 7" key="1">
    <citation type="submission" date="2022-07" db="EMBL/GenBank/DDBJ databases">
        <title>Genome-wide signatures of adaptation to extreme environments.</title>
        <authorList>
            <person name="Cho C.H."/>
            <person name="Yoon H.S."/>
        </authorList>
    </citation>
    <scope>NUCLEOTIDE SEQUENCE [LARGE SCALE GENOMIC DNA]</scope>
    <source>
        <strain evidence="6 7">108.79 E11</strain>
    </source>
</reference>